<accession>A0A2P5DVW8</accession>
<organism evidence="2 3">
    <name type="scientific">Parasponia andersonii</name>
    <name type="common">Sponia andersonii</name>
    <dbReference type="NCBI Taxonomy" id="3476"/>
    <lineage>
        <taxon>Eukaryota</taxon>
        <taxon>Viridiplantae</taxon>
        <taxon>Streptophyta</taxon>
        <taxon>Embryophyta</taxon>
        <taxon>Tracheophyta</taxon>
        <taxon>Spermatophyta</taxon>
        <taxon>Magnoliopsida</taxon>
        <taxon>eudicotyledons</taxon>
        <taxon>Gunneridae</taxon>
        <taxon>Pentapetalae</taxon>
        <taxon>rosids</taxon>
        <taxon>fabids</taxon>
        <taxon>Rosales</taxon>
        <taxon>Cannabaceae</taxon>
        <taxon>Parasponia</taxon>
    </lineage>
</organism>
<protein>
    <recommendedName>
        <fullName evidence="4">Hydroxyproline-rich glycoprotein family protein</fullName>
    </recommendedName>
</protein>
<dbReference type="PANTHER" id="PTHR35094">
    <property type="entry name" value="LEUCINE-RICH REPEAT EXTENSIN-LIKE PROTEIN 2"/>
    <property type="match status" value="1"/>
</dbReference>
<feature type="chain" id="PRO_5015184255" description="Hydroxyproline-rich glycoprotein family protein" evidence="1">
    <location>
        <begin position="40"/>
        <end position="153"/>
    </location>
</feature>
<dbReference type="EMBL" id="JXTB01000013">
    <property type="protein sequence ID" value="PON77428.1"/>
    <property type="molecule type" value="Genomic_DNA"/>
</dbReference>
<gene>
    <name evidence="2" type="ORF">PanWU01x14_025890</name>
</gene>
<sequence>NREQANSQEGKIMVPPQRWSPQRVSLVLLLLLFFSFVSSSNTESPPITTPDHNEYHTGIKCGSCPCVNPCGQQLTPPPPPPPTKTPYCSPVTLPPPPPRFVYVTSLPEQPYQANIIPNNNWQYFYSSGGRINLELKTLLLFVGFCALQLLAFG</sequence>
<dbReference type="OrthoDB" id="1165439at2759"/>
<feature type="signal peptide" evidence="1">
    <location>
        <begin position="1"/>
        <end position="39"/>
    </location>
</feature>
<name>A0A2P5DVW8_PARAD</name>
<keyword evidence="1" id="KW-0732">Signal</keyword>
<evidence type="ECO:0000256" key="1">
    <source>
        <dbReference type="SAM" id="SignalP"/>
    </source>
</evidence>
<evidence type="ECO:0000313" key="3">
    <source>
        <dbReference type="Proteomes" id="UP000237105"/>
    </source>
</evidence>
<evidence type="ECO:0000313" key="2">
    <source>
        <dbReference type="EMBL" id="PON77428.1"/>
    </source>
</evidence>
<comment type="caution">
    <text evidence="2">The sequence shown here is derived from an EMBL/GenBank/DDBJ whole genome shotgun (WGS) entry which is preliminary data.</text>
</comment>
<evidence type="ECO:0008006" key="4">
    <source>
        <dbReference type="Google" id="ProtNLM"/>
    </source>
</evidence>
<dbReference type="Proteomes" id="UP000237105">
    <property type="component" value="Unassembled WGS sequence"/>
</dbReference>
<dbReference type="PANTHER" id="PTHR35094:SF7">
    <property type="entry name" value="LEUCINE-RICH REPEAT EXTENSIN-LIKE PROTEIN 2"/>
    <property type="match status" value="1"/>
</dbReference>
<keyword evidence="3" id="KW-1185">Reference proteome</keyword>
<dbReference type="AlphaFoldDB" id="A0A2P5DVW8"/>
<feature type="non-terminal residue" evidence="2">
    <location>
        <position position="1"/>
    </location>
</feature>
<dbReference type="STRING" id="3476.A0A2P5DVW8"/>
<proteinExistence type="predicted"/>
<reference evidence="3" key="1">
    <citation type="submission" date="2016-06" db="EMBL/GenBank/DDBJ databases">
        <title>Parallel loss of symbiosis genes in relatives of nitrogen-fixing non-legume Parasponia.</title>
        <authorList>
            <person name="Van Velzen R."/>
            <person name="Holmer R."/>
            <person name="Bu F."/>
            <person name="Rutten L."/>
            <person name="Van Zeijl A."/>
            <person name="Liu W."/>
            <person name="Santuari L."/>
            <person name="Cao Q."/>
            <person name="Sharma T."/>
            <person name="Shen D."/>
            <person name="Roswanjaya Y."/>
            <person name="Wardhani T."/>
            <person name="Kalhor M.S."/>
            <person name="Jansen J."/>
            <person name="Van den Hoogen J."/>
            <person name="Gungor B."/>
            <person name="Hartog M."/>
            <person name="Hontelez J."/>
            <person name="Verver J."/>
            <person name="Yang W.-C."/>
            <person name="Schijlen E."/>
            <person name="Repin R."/>
            <person name="Schilthuizen M."/>
            <person name="Schranz E."/>
            <person name="Heidstra R."/>
            <person name="Miyata K."/>
            <person name="Fedorova E."/>
            <person name="Kohlen W."/>
            <person name="Bisseling T."/>
            <person name="Smit S."/>
            <person name="Geurts R."/>
        </authorList>
    </citation>
    <scope>NUCLEOTIDE SEQUENCE [LARGE SCALE GENOMIC DNA]</scope>
    <source>
        <strain evidence="3">cv. WU1-14</strain>
    </source>
</reference>